<evidence type="ECO:0000313" key="2">
    <source>
        <dbReference type="EMBL" id="PXA72131.1"/>
    </source>
</evidence>
<proteinExistence type="predicted"/>
<gene>
    <name evidence="2" type="ORF">CTB96_04340</name>
</gene>
<comment type="caution">
    <text evidence="2">The sequence shown here is derived from an EMBL/GenBank/DDBJ whole genome shotgun (WGS) entry which is preliminary data.</text>
</comment>
<feature type="domain" description="DUF7882" evidence="1">
    <location>
        <begin position="1"/>
        <end position="96"/>
    </location>
</feature>
<evidence type="ECO:0000313" key="3">
    <source>
        <dbReference type="Proteomes" id="UP000246722"/>
    </source>
</evidence>
<accession>A0A317ZZQ3</accession>
<name>A0A317ZZQ3_9MICO</name>
<dbReference type="AlphaFoldDB" id="A0A317ZZQ3"/>
<dbReference type="InterPro" id="IPR057204">
    <property type="entry name" value="DUF7882"/>
</dbReference>
<dbReference type="RefSeq" id="WP_110125658.1">
    <property type="nucleotide sequence ID" value="NZ_QHLY01000005.1"/>
</dbReference>
<dbReference type="Proteomes" id="UP000246722">
    <property type="component" value="Unassembled WGS sequence"/>
</dbReference>
<evidence type="ECO:0000259" key="1">
    <source>
        <dbReference type="Pfam" id="PF25355"/>
    </source>
</evidence>
<keyword evidence="2" id="KW-0436">Ligase</keyword>
<protein>
    <submittedName>
        <fullName evidence="2">ATP-dependent DNA ligase</fullName>
    </submittedName>
</protein>
<organism evidence="2 3">
    <name type="scientific">Cryobacterium arcticum</name>
    <dbReference type="NCBI Taxonomy" id="670052"/>
    <lineage>
        <taxon>Bacteria</taxon>
        <taxon>Bacillati</taxon>
        <taxon>Actinomycetota</taxon>
        <taxon>Actinomycetes</taxon>
        <taxon>Micrococcales</taxon>
        <taxon>Microbacteriaceae</taxon>
        <taxon>Cryobacterium</taxon>
    </lineage>
</organism>
<sequence length="103" mass="11439">MGRLTYNSTLDAYFDDRTLAHLQAVISVKLRHLESFALSWRDANGVGAGRNVIWLHPNVSLVYKFTSSRVQDLNPIWLGMLLDAANSADGLSIMPEPDAEPLI</sequence>
<keyword evidence="3" id="KW-1185">Reference proteome</keyword>
<dbReference type="Pfam" id="PF25355">
    <property type="entry name" value="DUF7882"/>
    <property type="match status" value="1"/>
</dbReference>
<dbReference type="GO" id="GO:0016874">
    <property type="term" value="F:ligase activity"/>
    <property type="evidence" value="ECO:0007669"/>
    <property type="project" value="UniProtKB-KW"/>
</dbReference>
<dbReference type="EMBL" id="QHLY01000005">
    <property type="protein sequence ID" value="PXA72131.1"/>
    <property type="molecule type" value="Genomic_DNA"/>
</dbReference>
<reference evidence="2 3" key="1">
    <citation type="submission" date="2018-05" db="EMBL/GenBank/DDBJ databases">
        <title>Genetic diversity of glacier-inhabiting Cryobacterium bacteria in China and description of Cryobacterium mengkeensis sp. nov. and Arthrobacter glacialis sp. nov.</title>
        <authorList>
            <person name="Liu Q."/>
            <person name="Xin Y.-H."/>
        </authorList>
    </citation>
    <scope>NUCLEOTIDE SEQUENCE [LARGE SCALE GENOMIC DNA]</scope>
    <source>
        <strain evidence="2 3">SK-1</strain>
    </source>
</reference>
<dbReference type="OrthoDB" id="5118195at2"/>